<accession>A0A1E3X4G1</accession>
<evidence type="ECO:0000313" key="2">
    <source>
        <dbReference type="EMBL" id="ODS30439.1"/>
    </source>
</evidence>
<dbReference type="EMBL" id="MAYW01000225">
    <property type="protein sequence ID" value="ODS30439.1"/>
    <property type="molecule type" value="Genomic_DNA"/>
</dbReference>
<comment type="caution">
    <text evidence="2">The sequence shown here is derived from an EMBL/GenBank/DDBJ whole genome shotgun (WGS) entry which is preliminary data.</text>
</comment>
<evidence type="ECO:0000313" key="3">
    <source>
        <dbReference type="Proteomes" id="UP000094056"/>
    </source>
</evidence>
<organism evidence="2 3">
    <name type="scientific">Candidatus Scalindua rubra</name>
    <dbReference type="NCBI Taxonomy" id="1872076"/>
    <lineage>
        <taxon>Bacteria</taxon>
        <taxon>Pseudomonadati</taxon>
        <taxon>Planctomycetota</taxon>
        <taxon>Candidatus Brocadiia</taxon>
        <taxon>Candidatus Brocadiales</taxon>
        <taxon>Candidatus Scalinduaceae</taxon>
        <taxon>Candidatus Scalindua</taxon>
    </lineage>
</organism>
<dbReference type="Pfam" id="PF18480">
    <property type="entry name" value="DUF5615"/>
    <property type="match status" value="1"/>
</dbReference>
<evidence type="ECO:0000259" key="1">
    <source>
        <dbReference type="Pfam" id="PF18480"/>
    </source>
</evidence>
<sequence length="117" mass="14060">MKSIKLYLDEDIDPLLAKVLRERGHDVLTVHEAGKRTLNDRKQLEFAISQGRTFFTHNIKHFVRFSQEYSKSSKNHFGIIVSDHLPFKELLKRTLRMLERHSKEDISNRFFWLQDYK</sequence>
<proteinExistence type="predicted"/>
<gene>
    <name evidence="2" type="ORF">SCARUB_04458</name>
</gene>
<dbReference type="Proteomes" id="UP000094056">
    <property type="component" value="Unassembled WGS sequence"/>
</dbReference>
<reference evidence="2 3" key="1">
    <citation type="submission" date="2016-07" db="EMBL/GenBank/DDBJ databases">
        <title>Draft genome of Scalindua rubra, obtained from a brine-seawater interface in the Red Sea, sheds light on salt adaptation in anammox bacteria.</title>
        <authorList>
            <person name="Speth D.R."/>
            <person name="Lagkouvardos I."/>
            <person name="Wang Y."/>
            <person name="Qian P.-Y."/>
            <person name="Dutilh B.E."/>
            <person name="Jetten M.S."/>
        </authorList>
    </citation>
    <scope>NUCLEOTIDE SEQUENCE [LARGE SCALE GENOMIC DNA]</scope>
    <source>
        <strain evidence="2">BSI-1</strain>
    </source>
</reference>
<name>A0A1E3X4G1_9BACT</name>
<feature type="domain" description="DUF5615" evidence="1">
    <location>
        <begin position="5"/>
        <end position="113"/>
    </location>
</feature>
<dbReference type="InterPro" id="IPR041049">
    <property type="entry name" value="DUF5615"/>
</dbReference>
<dbReference type="AlphaFoldDB" id="A0A1E3X4G1"/>
<protein>
    <recommendedName>
        <fullName evidence="1">DUF5615 domain-containing protein</fullName>
    </recommendedName>
</protein>